<dbReference type="GO" id="GO:2000008">
    <property type="term" value="P:regulation of protein localization to cell surface"/>
    <property type="evidence" value="ECO:0007669"/>
    <property type="project" value="TreeGrafter"/>
</dbReference>
<gene>
    <name evidence="5" type="ORF">F0562_030197</name>
</gene>
<dbReference type="Pfam" id="PF05617">
    <property type="entry name" value="Prolamin_like"/>
    <property type="match status" value="1"/>
</dbReference>
<keyword evidence="6" id="KW-1185">Reference proteome</keyword>
<dbReference type="EMBL" id="CM018040">
    <property type="protein sequence ID" value="KAA8535194.1"/>
    <property type="molecule type" value="Genomic_DNA"/>
</dbReference>
<dbReference type="GO" id="GO:0009567">
    <property type="term" value="P:double fertilization forming a zygote and endosperm"/>
    <property type="evidence" value="ECO:0007669"/>
    <property type="project" value="TreeGrafter"/>
</dbReference>
<feature type="region of interest" description="Disordered" evidence="2">
    <location>
        <begin position="88"/>
        <end position="118"/>
    </location>
</feature>
<reference evidence="5 6" key="1">
    <citation type="submission" date="2019-09" db="EMBL/GenBank/DDBJ databases">
        <title>A chromosome-level genome assembly of the Chinese tupelo Nyssa sinensis.</title>
        <authorList>
            <person name="Yang X."/>
            <person name="Kang M."/>
            <person name="Yang Y."/>
            <person name="Xiong H."/>
            <person name="Wang M."/>
            <person name="Zhang Z."/>
            <person name="Wang Z."/>
            <person name="Wu H."/>
            <person name="Ma T."/>
            <person name="Liu J."/>
            <person name="Xi Z."/>
        </authorList>
    </citation>
    <scope>NUCLEOTIDE SEQUENCE [LARGE SCALE GENOMIC DNA]</scope>
    <source>
        <strain evidence="5">J267</strain>
        <tissue evidence="5">Leaf</tissue>
    </source>
</reference>
<organism evidence="5 6">
    <name type="scientific">Nyssa sinensis</name>
    <dbReference type="NCBI Taxonomy" id="561372"/>
    <lineage>
        <taxon>Eukaryota</taxon>
        <taxon>Viridiplantae</taxon>
        <taxon>Streptophyta</taxon>
        <taxon>Embryophyta</taxon>
        <taxon>Tracheophyta</taxon>
        <taxon>Spermatophyta</taxon>
        <taxon>Magnoliopsida</taxon>
        <taxon>eudicotyledons</taxon>
        <taxon>Gunneridae</taxon>
        <taxon>Pentapetalae</taxon>
        <taxon>asterids</taxon>
        <taxon>Cornales</taxon>
        <taxon>Nyssaceae</taxon>
        <taxon>Nyssa</taxon>
    </lineage>
</organism>
<evidence type="ECO:0000256" key="3">
    <source>
        <dbReference type="SAM" id="SignalP"/>
    </source>
</evidence>
<dbReference type="AlphaFoldDB" id="A0A5J5AXR4"/>
<dbReference type="GO" id="GO:0080155">
    <property type="term" value="P:regulation of double fertilization forming a zygote and endosperm"/>
    <property type="evidence" value="ECO:0007669"/>
    <property type="project" value="TreeGrafter"/>
</dbReference>
<feature type="domain" description="Prolamin-like" evidence="4">
    <location>
        <begin position="36"/>
        <end position="88"/>
    </location>
</feature>
<dbReference type="PANTHER" id="PTHR31181:SF67">
    <property type="entry name" value="PROLAMIN-LIKE PROTEIN (DUF1278)"/>
    <property type="match status" value="1"/>
</dbReference>
<name>A0A5J5AXR4_9ASTE</name>
<protein>
    <recommendedName>
        <fullName evidence="4">Prolamin-like domain-containing protein</fullName>
    </recommendedName>
</protein>
<dbReference type="InterPro" id="IPR008502">
    <property type="entry name" value="Prolamin-like"/>
</dbReference>
<dbReference type="GO" id="GO:0031982">
    <property type="term" value="C:vesicle"/>
    <property type="evidence" value="ECO:0007669"/>
    <property type="project" value="TreeGrafter"/>
</dbReference>
<evidence type="ECO:0000256" key="1">
    <source>
        <dbReference type="ARBA" id="ARBA00022729"/>
    </source>
</evidence>
<dbReference type="PANTHER" id="PTHR31181">
    <property type="entry name" value="EGG CELL-SECRETED PROTEIN 1.4"/>
    <property type="match status" value="1"/>
</dbReference>
<evidence type="ECO:0000259" key="4">
    <source>
        <dbReference type="Pfam" id="PF05617"/>
    </source>
</evidence>
<dbReference type="Proteomes" id="UP000325577">
    <property type="component" value="Linkage Group LG17"/>
</dbReference>
<proteinExistence type="predicted"/>
<keyword evidence="1 3" id="KW-0732">Signal</keyword>
<feature type="signal peptide" evidence="3">
    <location>
        <begin position="1"/>
        <end position="26"/>
    </location>
</feature>
<evidence type="ECO:0000313" key="6">
    <source>
        <dbReference type="Proteomes" id="UP000325577"/>
    </source>
</evidence>
<evidence type="ECO:0000256" key="2">
    <source>
        <dbReference type="SAM" id="MobiDB-lite"/>
    </source>
</evidence>
<feature type="chain" id="PRO_5023913226" description="Prolamin-like domain-containing protein" evidence="3">
    <location>
        <begin position="27"/>
        <end position="118"/>
    </location>
</feature>
<sequence length="118" mass="13279">MMKRSGSVSIIFLAVFMALLATQGLAFEIAFETGFCIRDIHISYLYRRWYIRDDCCKAATEIQEACFPKMFPHVKHPDFLPLLQQHCSHRHAPPPANGEALPHSPSPTGVEEAPLPTD</sequence>
<accession>A0A5J5AXR4</accession>
<evidence type="ECO:0000313" key="5">
    <source>
        <dbReference type="EMBL" id="KAA8535194.1"/>
    </source>
</evidence>
<dbReference type="GO" id="GO:0005576">
    <property type="term" value="C:extracellular region"/>
    <property type="evidence" value="ECO:0007669"/>
    <property type="project" value="TreeGrafter"/>
</dbReference>